<evidence type="ECO:0000313" key="4">
    <source>
        <dbReference type="Proteomes" id="UP000193689"/>
    </source>
</evidence>
<sequence>MLNEAQQWTPLVPYVILTGQSAEGLVVVPWSSQKHHIETSFPGFLMGGYTKSALLVLIAAIYRLGRRCSKAVRVPQQQQQRMDQAIPSSKLKSKTSKISRCEPPAPTGLTRKKTGAFQAFRDD</sequence>
<gene>
    <name evidence="3" type="ORF">BCR38DRAFT_406007</name>
</gene>
<dbReference type="RefSeq" id="XP_040720345.1">
    <property type="nucleotide sequence ID" value="XM_040858007.1"/>
</dbReference>
<comment type="caution">
    <text evidence="3">The sequence shown here is derived from an EMBL/GenBank/DDBJ whole genome shotgun (WGS) entry which is preliminary data.</text>
</comment>
<evidence type="ECO:0000256" key="1">
    <source>
        <dbReference type="SAM" id="MobiDB-lite"/>
    </source>
</evidence>
<dbReference type="Proteomes" id="UP000193689">
    <property type="component" value="Unassembled WGS sequence"/>
</dbReference>
<feature type="transmembrane region" description="Helical" evidence="2">
    <location>
        <begin position="44"/>
        <end position="64"/>
    </location>
</feature>
<name>A0A1Y2EHY6_9PEZI</name>
<evidence type="ECO:0000313" key="3">
    <source>
        <dbReference type="EMBL" id="ORY70395.1"/>
    </source>
</evidence>
<reference evidence="3 4" key="1">
    <citation type="submission" date="2016-07" db="EMBL/GenBank/DDBJ databases">
        <title>Pervasive Adenine N6-methylation of Active Genes in Fungi.</title>
        <authorList>
            <consortium name="DOE Joint Genome Institute"/>
            <person name="Mondo S.J."/>
            <person name="Dannebaum R.O."/>
            <person name="Kuo R.C."/>
            <person name="Labutti K."/>
            <person name="Haridas S."/>
            <person name="Kuo A."/>
            <person name="Salamov A."/>
            <person name="Ahrendt S.R."/>
            <person name="Lipzen A."/>
            <person name="Sullivan W."/>
            <person name="Andreopoulos W.B."/>
            <person name="Clum A."/>
            <person name="Lindquist E."/>
            <person name="Daum C."/>
            <person name="Ramamoorthy G.K."/>
            <person name="Gryganskyi A."/>
            <person name="Culley D."/>
            <person name="Magnuson J.K."/>
            <person name="James T.Y."/>
            <person name="O'Malley M.A."/>
            <person name="Stajich J.E."/>
            <person name="Spatafora J.W."/>
            <person name="Visel A."/>
            <person name="Grigoriev I.V."/>
        </authorList>
    </citation>
    <scope>NUCLEOTIDE SEQUENCE [LARGE SCALE GENOMIC DNA]</scope>
    <source>
        <strain evidence="3 4">CBS 129021</strain>
    </source>
</reference>
<dbReference type="GeneID" id="63774219"/>
<keyword evidence="2" id="KW-0812">Transmembrane</keyword>
<dbReference type="AlphaFoldDB" id="A0A1Y2EHY6"/>
<feature type="region of interest" description="Disordered" evidence="1">
    <location>
        <begin position="75"/>
        <end position="123"/>
    </location>
</feature>
<keyword evidence="4" id="KW-1185">Reference proteome</keyword>
<protein>
    <submittedName>
        <fullName evidence="3">Uncharacterized protein</fullName>
    </submittedName>
</protein>
<proteinExistence type="predicted"/>
<organism evidence="3 4">
    <name type="scientific">Pseudomassariella vexata</name>
    <dbReference type="NCBI Taxonomy" id="1141098"/>
    <lineage>
        <taxon>Eukaryota</taxon>
        <taxon>Fungi</taxon>
        <taxon>Dikarya</taxon>
        <taxon>Ascomycota</taxon>
        <taxon>Pezizomycotina</taxon>
        <taxon>Sordariomycetes</taxon>
        <taxon>Xylariomycetidae</taxon>
        <taxon>Amphisphaeriales</taxon>
        <taxon>Pseudomassariaceae</taxon>
        <taxon>Pseudomassariella</taxon>
    </lineage>
</organism>
<accession>A0A1Y2EHY6</accession>
<evidence type="ECO:0000256" key="2">
    <source>
        <dbReference type="SAM" id="Phobius"/>
    </source>
</evidence>
<dbReference type="InParanoid" id="A0A1Y2EHY6"/>
<keyword evidence="2" id="KW-1133">Transmembrane helix</keyword>
<dbReference type="EMBL" id="MCFJ01000002">
    <property type="protein sequence ID" value="ORY70395.1"/>
    <property type="molecule type" value="Genomic_DNA"/>
</dbReference>
<keyword evidence="2" id="KW-0472">Membrane</keyword>